<protein>
    <submittedName>
        <fullName evidence="1">Uncharacterized protein</fullName>
    </submittedName>
</protein>
<reference evidence="1 2" key="1">
    <citation type="submission" date="2013-09" db="EMBL/GenBank/DDBJ databases">
        <title>Corchorus capsularis genome sequencing.</title>
        <authorList>
            <person name="Alam M."/>
            <person name="Haque M.S."/>
            <person name="Islam M.S."/>
            <person name="Emdad E.M."/>
            <person name="Islam M.M."/>
            <person name="Ahmed B."/>
            <person name="Halim A."/>
            <person name="Hossen Q.M.M."/>
            <person name="Hossain M.Z."/>
            <person name="Ahmed R."/>
            <person name="Khan M.M."/>
            <person name="Islam R."/>
            <person name="Rashid M.M."/>
            <person name="Khan S.A."/>
            <person name="Rahman M.S."/>
            <person name="Alam M."/>
        </authorList>
    </citation>
    <scope>NUCLEOTIDE SEQUENCE [LARGE SCALE GENOMIC DNA]</scope>
    <source>
        <strain evidence="2">cv. CVL-1</strain>
        <tissue evidence="1">Whole seedling</tissue>
    </source>
</reference>
<comment type="caution">
    <text evidence="1">The sequence shown here is derived from an EMBL/GenBank/DDBJ whole genome shotgun (WGS) entry which is preliminary data.</text>
</comment>
<evidence type="ECO:0000313" key="2">
    <source>
        <dbReference type="Proteomes" id="UP000188268"/>
    </source>
</evidence>
<organism evidence="1 2">
    <name type="scientific">Corchorus capsularis</name>
    <name type="common">Jute</name>
    <dbReference type="NCBI Taxonomy" id="210143"/>
    <lineage>
        <taxon>Eukaryota</taxon>
        <taxon>Viridiplantae</taxon>
        <taxon>Streptophyta</taxon>
        <taxon>Embryophyta</taxon>
        <taxon>Tracheophyta</taxon>
        <taxon>Spermatophyta</taxon>
        <taxon>Magnoliopsida</taxon>
        <taxon>eudicotyledons</taxon>
        <taxon>Gunneridae</taxon>
        <taxon>Pentapetalae</taxon>
        <taxon>rosids</taxon>
        <taxon>malvids</taxon>
        <taxon>Malvales</taxon>
        <taxon>Malvaceae</taxon>
        <taxon>Grewioideae</taxon>
        <taxon>Apeibeae</taxon>
        <taxon>Corchorus</taxon>
    </lineage>
</organism>
<gene>
    <name evidence="1" type="ORF">CCACVL1_28302</name>
</gene>
<dbReference type="Gramene" id="OMO53832">
    <property type="protein sequence ID" value="OMO53832"/>
    <property type="gene ID" value="CCACVL1_28302"/>
</dbReference>
<accession>A0A1R3G6X4</accession>
<name>A0A1R3G6X4_COCAP</name>
<dbReference type="Proteomes" id="UP000188268">
    <property type="component" value="Unassembled WGS sequence"/>
</dbReference>
<sequence>MAFLVPGKGLTLVRWSDSGRGSRIRWYYVTHEFAVVLGKRSTDRSGSVSPTFSSGVFS</sequence>
<keyword evidence="2" id="KW-1185">Reference proteome</keyword>
<dbReference type="AlphaFoldDB" id="A0A1R3G6X4"/>
<dbReference type="EMBL" id="AWWV01015129">
    <property type="protein sequence ID" value="OMO53832.1"/>
    <property type="molecule type" value="Genomic_DNA"/>
</dbReference>
<proteinExistence type="predicted"/>
<evidence type="ECO:0000313" key="1">
    <source>
        <dbReference type="EMBL" id="OMO53832.1"/>
    </source>
</evidence>